<accession>A0A239F842</accession>
<organism evidence="1 2">
    <name type="scientific">Pontibacter ummariensis</name>
    <dbReference type="NCBI Taxonomy" id="1610492"/>
    <lineage>
        <taxon>Bacteria</taxon>
        <taxon>Pseudomonadati</taxon>
        <taxon>Bacteroidota</taxon>
        <taxon>Cytophagia</taxon>
        <taxon>Cytophagales</taxon>
        <taxon>Hymenobacteraceae</taxon>
        <taxon>Pontibacter</taxon>
    </lineage>
</organism>
<name>A0A239F842_9BACT</name>
<dbReference type="RefSeq" id="WP_089319137.1">
    <property type="nucleotide sequence ID" value="NZ_FZOQ01000008.1"/>
</dbReference>
<evidence type="ECO:0008006" key="3">
    <source>
        <dbReference type="Google" id="ProtNLM"/>
    </source>
</evidence>
<dbReference type="EMBL" id="FZOQ01000008">
    <property type="protein sequence ID" value="SNS53056.1"/>
    <property type="molecule type" value="Genomic_DNA"/>
</dbReference>
<gene>
    <name evidence="1" type="ORF">SAMN06296052_10861</name>
</gene>
<proteinExistence type="predicted"/>
<keyword evidence="2" id="KW-1185">Reference proteome</keyword>
<dbReference type="AlphaFoldDB" id="A0A239F842"/>
<dbReference type="Proteomes" id="UP000198432">
    <property type="component" value="Unassembled WGS sequence"/>
</dbReference>
<evidence type="ECO:0000313" key="2">
    <source>
        <dbReference type="Proteomes" id="UP000198432"/>
    </source>
</evidence>
<reference evidence="2" key="1">
    <citation type="submission" date="2017-06" db="EMBL/GenBank/DDBJ databases">
        <authorList>
            <person name="Varghese N."/>
            <person name="Submissions S."/>
        </authorList>
    </citation>
    <scope>NUCLEOTIDE SEQUENCE [LARGE SCALE GENOMIC DNA]</scope>
    <source>
        <strain evidence="2">NKM1</strain>
    </source>
</reference>
<evidence type="ECO:0000313" key="1">
    <source>
        <dbReference type="EMBL" id="SNS53056.1"/>
    </source>
</evidence>
<sequence>MRKNLFLDAALEAGGDAKDALIHDKLNVHYDQEQEILVVTWTGKVSSEELRKGYDLVMEQVMTHKPRKWLLDLQERDKVNREDQRWVFQHVFPNVLRVVGNDVFVAVILPVSLYPGIVKDLEGDELMCGGYFLIMDHFLYPEEAHRWLNGMLLTSSRA</sequence>
<dbReference type="OrthoDB" id="851278at2"/>
<protein>
    <recommendedName>
        <fullName evidence="3">SpoIIAA-like</fullName>
    </recommendedName>
</protein>